<comment type="subcellular location">
    <subcellularLocation>
        <location evidence="1">Cell membrane</location>
    </subcellularLocation>
</comment>
<feature type="domain" description="Multidrug resistance protein MdtA-like alpha-helical hairpin" evidence="8">
    <location>
        <begin position="121"/>
        <end position="187"/>
    </location>
</feature>
<evidence type="ECO:0000256" key="5">
    <source>
        <dbReference type="ARBA" id="ARBA00023136"/>
    </source>
</evidence>
<name>A0A1H8T7D7_9BRAD</name>
<sequence>MPPGAARTRGGMRIRRWIIIAIVLGAAAVAFVALRPYFSEKQIATKGAQRPRVVAVDMVKAVRKPVPVDVDAIGTVTPISSVALKSRLETTILAVHFEDGARVKEGDLLFTLDARQIDAQIEQAEGNLARDRAQLAGAERDLRRYGELIAKGATTQVNLDNAKTQADILAGTIKGAQSALDNLKVQKSFTMIRAPFSGRISAANVKIGNFVRPADTASLATINQMAPVYVTFAVPQRVLVDLRDAMKAESTKVVATIPGSGRSEVGKMAMVENSVDATTGMVTVRGIMDNGNETLWPGTLVNTKLTIRTEDAVAVPTVAVQRSQTGNFVFVVKDGAAHVQPVTVSRTFEGETVIAAGLAGGEDIVTDGQLLLSEGTKVESRSRKAGA</sequence>
<dbReference type="Pfam" id="PF25944">
    <property type="entry name" value="Beta-barrel_RND"/>
    <property type="match status" value="1"/>
</dbReference>
<dbReference type="Gene3D" id="1.10.287.470">
    <property type="entry name" value="Helix hairpin bin"/>
    <property type="match status" value="1"/>
</dbReference>
<dbReference type="NCBIfam" id="TIGR01730">
    <property type="entry name" value="RND_mfp"/>
    <property type="match status" value="1"/>
</dbReference>
<dbReference type="InterPro" id="IPR058626">
    <property type="entry name" value="MdtA-like_b-barrel"/>
</dbReference>
<evidence type="ECO:0000256" key="2">
    <source>
        <dbReference type="ARBA" id="ARBA00009477"/>
    </source>
</evidence>
<dbReference type="Gene3D" id="2.40.50.100">
    <property type="match status" value="1"/>
</dbReference>
<dbReference type="PANTHER" id="PTHR30469:SF36">
    <property type="entry name" value="BLL3903 PROTEIN"/>
    <property type="match status" value="1"/>
</dbReference>
<evidence type="ECO:0000313" key="13">
    <source>
        <dbReference type="Proteomes" id="UP000199615"/>
    </source>
</evidence>
<dbReference type="Gene3D" id="2.40.30.170">
    <property type="match status" value="1"/>
</dbReference>
<dbReference type="GO" id="GO:1990281">
    <property type="term" value="C:efflux pump complex"/>
    <property type="evidence" value="ECO:0007669"/>
    <property type="project" value="TreeGrafter"/>
</dbReference>
<feature type="domain" description="YknX-like C-terminal permuted SH3-like" evidence="11">
    <location>
        <begin position="313"/>
        <end position="379"/>
    </location>
</feature>
<evidence type="ECO:0000259" key="11">
    <source>
        <dbReference type="Pfam" id="PF25989"/>
    </source>
</evidence>
<gene>
    <name evidence="12" type="ORF">SAMN05444123_105255</name>
</gene>
<feature type="domain" description="Multidrug resistance protein MdtA-like beta-barrel" evidence="10">
    <location>
        <begin position="227"/>
        <end position="306"/>
    </location>
</feature>
<dbReference type="PANTHER" id="PTHR30469">
    <property type="entry name" value="MULTIDRUG RESISTANCE PROTEIN MDTA"/>
    <property type="match status" value="1"/>
</dbReference>
<evidence type="ECO:0000256" key="3">
    <source>
        <dbReference type="ARBA" id="ARBA00022475"/>
    </source>
</evidence>
<feature type="domain" description="Multidrug resistance protein MdtA-like barrel-sandwich hybrid" evidence="9">
    <location>
        <begin position="82"/>
        <end position="222"/>
    </location>
</feature>
<dbReference type="InterPro" id="IPR058624">
    <property type="entry name" value="MdtA-like_HH"/>
</dbReference>
<feature type="coiled-coil region" evidence="6">
    <location>
        <begin position="114"/>
        <end position="141"/>
    </location>
</feature>
<evidence type="ECO:0000259" key="8">
    <source>
        <dbReference type="Pfam" id="PF25876"/>
    </source>
</evidence>
<keyword evidence="6" id="KW-0175">Coiled coil</keyword>
<dbReference type="Pfam" id="PF25876">
    <property type="entry name" value="HH_MFP_RND"/>
    <property type="match status" value="1"/>
</dbReference>
<keyword evidence="4" id="KW-0997">Cell inner membrane</keyword>
<dbReference type="SUPFAM" id="SSF111369">
    <property type="entry name" value="HlyD-like secretion proteins"/>
    <property type="match status" value="1"/>
</dbReference>
<accession>A0A1H8T7D7</accession>
<evidence type="ECO:0000256" key="7">
    <source>
        <dbReference type="SAM" id="Phobius"/>
    </source>
</evidence>
<keyword evidence="7" id="KW-1133">Transmembrane helix</keyword>
<dbReference type="Gene3D" id="2.40.420.20">
    <property type="match status" value="1"/>
</dbReference>
<evidence type="ECO:0000256" key="6">
    <source>
        <dbReference type="SAM" id="Coils"/>
    </source>
</evidence>
<organism evidence="12 13">
    <name type="scientific">Rhodopseudomonas pseudopalustris</name>
    <dbReference type="NCBI Taxonomy" id="1513892"/>
    <lineage>
        <taxon>Bacteria</taxon>
        <taxon>Pseudomonadati</taxon>
        <taxon>Pseudomonadota</taxon>
        <taxon>Alphaproteobacteria</taxon>
        <taxon>Hyphomicrobiales</taxon>
        <taxon>Nitrobacteraceae</taxon>
        <taxon>Rhodopseudomonas</taxon>
    </lineage>
</organism>
<dbReference type="InterPro" id="IPR058625">
    <property type="entry name" value="MdtA-like_BSH"/>
</dbReference>
<feature type="transmembrane region" description="Helical" evidence="7">
    <location>
        <begin position="17"/>
        <end position="38"/>
    </location>
</feature>
<dbReference type="Pfam" id="PF25917">
    <property type="entry name" value="BSH_RND"/>
    <property type="match status" value="1"/>
</dbReference>
<comment type="similarity">
    <text evidence="2">Belongs to the membrane fusion protein (MFP) (TC 8.A.1) family.</text>
</comment>
<evidence type="ECO:0000259" key="10">
    <source>
        <dbReference type="Pfam" id="PF25944"/>
    </source>
</evidence>
<dbReference type="InterPro" id="IPR058637">
    <property type="entry name" value="YknX-like_C"/>
</dbReference>
<evidence type="ECO:0000313" key="12">
    <source>
        <dbReference type="EMBL" id="SEO86735.1"/>
    </source>
</evidence>
<keyword evidence="3" id="KW-1003">Cell membrane</keyword>
<dbReference type="InterPro" id="IPR006143">
    <property type="entry name" value="RND_pump_MFP"/>
</dbReference>
<dbReference type="EMBL" id="FODT01000005">
    <property type="protein sequence ID" value="SEO86735.1"/>
    <property type="molecule type" value="Genomic_DNA"/>
</dbReference>
<keyword evidence="7" id="KW-0812">Transmembrane</keyword>
<keyword evidence="5 7" id="KW-0472">Membrane</keyword>
<evidence type="ECO:0000256" key="4">
    <source>
        <dbReference type="ARBA" id="ARBA00022519"/>
    </source>
</evidence>
<dbReference type="Pfam" id="PF25989">
    <property type="entry name" value="YknX_C"/>
    <property type="match status" value="1"/>
</dbReference>
<keyword evidence="13" id="KW-1185">Reference proteome</keyword>
<evidence type="ECO:0000259" key="9">
    <source>
        <dbReference type="Pfam" id="PF25917"/>
    </source>
</evidence>
<dbReference type="Proteomes" id="UP000199615">
    <property type="component" value="Unassembled WGS sequence"/>
</dbReference>
<proteinExistence type="inferred from homology"/>
<dbReference type="AlphaFoldDB" id="A0A1H8T7D7"/>
<evidence type="ECO:0000256" key="1">
    <source>
        <dbReference type="ARBA" id="ARBA00004236"/>
    </source>
</evidence>
<reference evidence="13" key="1">
    <citation type="submission" date="2016-10" db="EMBL/GenBank/DDBJ databases">
        <authorList>
            <person name="Varghese N."/>
            <person name="Submissions S."/>
        </authorList>
    </citation>
    <scope>NUCLEOTIDE SEQUENCE [LARGE SCALE GENOMIC DNA]</scope>
    <source>
        <strain evidence="13">DSM 123</strain>
    </source>
</reference>
<protein>
    <submittedName>
        <fullName evidence="12">RND family efflux transporter, MFP subunit</fullName>
    </submittedName>
</protein>
<dbReference type="GO" id="GO:0015562">
    <property type="term" value="F:efflux transmembrane transporter activity"/>
    <property type="evidence" value="ECO:0007669"/>
    <property type="project" value="TreeGrafter"/>
</dbReference>